<keyword evidence="1" id="KW-1133">Transmembrane helix</keyword>
<proteinExistence type="predicted"/>
<reference evidence="2" key="1">
    <citation type="submission" date="2016-07" db="EMBL/GenBank/DDBJ databases">
        <authorList>
            <person name="Kauffman K."/>
            <person name="Arevalo P."/>
            <person name="Polz M.F."/>
        </authorList>
    </citation>
    <scope>NUCLEOTIDE SEQUENCE</scope>
    <source>
        <strain evidence="2">10N.222.46.E12</strain>
    </source>
</reference>
<comment type="caution">
    <text evidence="2">The sequence shown here is derived from an EMBL/GenBank/DDBJ whole genome shotgun (WGS) entry which is preliminary data.</text>
</comment>
<keyword evidence="1" id="KW-0472">Membrane</keyword>
<name>A0A7Z1ML47_9VIBR</name>
<feature type="transmembrane region" description="Helical" evidence="1">
    <location>
        <begin position="32"/>
        <end position="52"/>
    </location>
</feature>
<dbReference type="AlphaFoldDB" id="A0A7Z1ML47"/>
<evidence type="ECO:0000256" key="1">
    <source>
        <dbReference type="SAM" id="Phobius"/>
    </source>
</evidence>
<dbReference type="EMBL" id="MDBS01000018">
    <property type="protein sequence ID" value="PMP31222.1"/>
    <property type="molecule type" value="Genomic_DNA"/>
</dbReference>
<keyword evidence="1" id="KW-0812">Transmembrane</keyword>
<reference evidence="2" key="2">
    <citation type="journal article" date="2018" name="Nature">
        <title>A major lineage of non-tailed dsDNA viruses as unrecognized killers of marine bacteria.</title>
        <authorList>
            <person name="Kauffman K.M."/>
            <person name="Hussain F.A."/>
            <person name="Yang J."/>
            <person name="Arevalo P."/>
            <person name="Brown J.M."/>
            <person name="Chang W.K."/>
            <person name="VanInsberghe D."/>
            <person name="Elsherbini J."/>
            <person name="Sharma R.S."/>
            <person name="Cutler M.B."/>
            <person name="Kelly L."/>
            <person name="Polz M.F."/>
        </authorList>
    </citation>
    <scope>NUCLEOTIDE SEQUENCE</scope>
    <source>
        <strain evidence="2">10N.222.46.E12</strain>
    </source>
</reference>
<protein>
    <submittedName>
        <fullName evidence="2">Uncharacterized protein</fullName>
    </submittedName>
</protein>
<accession>A0A7Z1ML47</accession>
<organism evidence="2">
    <name type="scientific">Vibrio cyclitrophicus</name>
    <dbReference type="NCBI Taxonomy" id="47951"/>
    <lineage>
        <taxon>Bacteria</taxon>
        <taxon>Pseudomonadati</taxon>
        <taxon>Pseudomonadota</taxon>
        <taxon>Gammaproteobacteria</taxon>
        <taxon>Vibrionales</taxon>
        <taxon>Vibrionaceae</taxon>
        <taxon>Vibrio</taxon>
    </lineage>
</organism>
<sequence>MTPNIRITGGVRNINLEGDIEHSPILESGINMAVNVGVAYVFSLLWFFFLNADIKKGLLMMINPFLETF</sequence>
<evidence type="ECO:0000313" key="2">
    <source>
        <dbReference type="EMBL" id="PMP31222.1"/>
    </source>
</evidence>
<gene>
    <name evidence="2" type="ORF">BCS90_12700</name>
</gene>
<dbReference type="InterPro" id="IPR010583">
    <property type="entry name" value="MipA"/>
</dbReference>
<dbReference type="Pfam" id="PF06629">
    <property type="entry name" value="MipA"/>
    <property type="match status" value="1"/>
</dbReference>